<evidence type="ECO:0000313" key="3">
    <source>
        <dbReference type="Proteomes" id="UP000304382"/>
    </source>
</evidence>
<dbReference type="AlphaFoldDB" id="A0A4C2EEC5"/>
<keyword evidence="1" id="KW-0175">Coiled coil</keyword>
<evidence type="ECO:0000313" key="2">
    <source>
        <dbReference type="EMBL" id="GCF12684.1"/>
    </source>
</evidence>
<dbReference type="Proteomes" id="UP000304382">
    <property type="component" value="Unassembled WGS sequence"/>
</dbReference>
<gene>
    <name evidence="2" type="ORF">Harman_06190</name>
</gene>
<keyword evidence="3" id="KW-1185">Reference proteome</keyword>
<organism evidence="2 3">
    <name type="scientific">Haloarcula mannanilytica</name>
    <dbReference type="NCBI Taxonomy" id="2509225"/>
    <lineage>
        <taxon>Archaea</taxon>
        <taxon>Methanobacteriati</taxon>
        <taxon>Methanobacteriota</taxon>
        <taxon>Stenosarchaea group</taxon>
        <taxon>Halobacteria</taxon>
        <taxon>Halobacteriales</taxon>
        <taxon>Haloarculaceae</taxon>
        <taxon>Haloarcula</taxon>
    </lineage>
</organism>
<evidence type="ECO:0000256" key="1">
    <source>
        <dbReference type="SAM" id="Coils"/>
    </source>
</evidence>
<evidence type="ECO:0008006" key="4">
    <source>
        <dbReference type="Google" id="ProtNLM"/>
    </source>
</evidence>
<dbReference type="OrthoDB" id="178000at2157"/>
<dbReference type="Gene3D" id="1.10.287.1490">
    <property type="match status" value="1"/>
</dbReference>
<reference evidence="2 3" key="1">
    <citation type="submission" date="2019-02" db="EMBL/GenBank/DDBJ databases">
        <title>Haloarcula mannanilyticum sp. nov., a mannan degrading haloarchaeon isolated from commercial salt.</title>
        <authorList>
            <person name="Enomoto S."/>
            <person name="Shimane Y."/>
            <person name="Kamekura M."/>
            <person name="Ito T."/>
            <person name="Moriya O."/>
            <person name="Ihara K."/>
            <person name="Takahashi-Ando N."/>
            <person name="Fukushima Y."/>
            <person name="Yoshida Y."/>
            <person name="Usama R."/>
            <person name="Takai K."/>
            <person name="Minegishi H."/>
        </authorList>
    </citation>
    <scope>NUCLEOTIDE SEQUENCE [LARGE SCALE GENOMIC DNA]</scope>
    <source>
        <strain evidence="2 3">MD130-1</strain>
    </source>
</reference>
<comment type="caution">
    <text evidence="2">The sequence shown here is derived from an EMBL/GenBank/DDBJ whole genome shotgun (WGS) entry which is preliminary data.</text>
</comment>
<accession>A0A4C2EEC5</accession>
<name>A0A4C2EEC5_9EURY</name>
<protein>
    <recommendedName>
        <fullName evidence="4">Ribbon-helix-helix protein, copG family</fullName>
    </recommendedName>
</protein>
<dbReference type="EMBL" id="BIXZ01000001">
    <property type="protein sequence ID" value="GCF12684.1"/>
    <property type="molecule type" value="Genomic_DNA"/>
</dbReference>
<sequence length="293" mass="32149">MSSESTEDGGVHVELSTDLDEWLTEQAETLDVPREVVMEQLLAAYRASAEFDDGIDDVAHPPADELDAVVAAAVDERLAESVEAATESAVSSRLPDIVDTVERQLAERFDALEADFQAKIDDVRERVVQVKRETDAKAPADHSHEEFDRIDALSQDIEGLETEIDALRDDVTESLDTQDDQLDDIGELDDRLDDVEDKLTRVAWVVSDLRDDQGGRDQNQKAVDRLKRAAAQENISTARCSNCSEQVEIGLLTEPQCPHCNATVSDVRPEGGIIRSKARLVAAAQLGPGESDE</sequence>
<feature type="coiled-coil region" evidence="1">
    <location>
        <begin position="113"/>
        <end position="177"/>
    </location>
</feature>
<proteinExistence type="predicted"/>
<dbReference type="RefSeq" id="WP_137682357.1">
    <property type="nucleotide sequence ID" value="NZ_BIXZ01000001.1"/>
</dbReference>